<evidence type="ECO:0000313" key="2">
    <source>
        <dbReference type="Proteomes" id="UP001500795"/>
    </source>
</evidence>
<dbReference type="Proteomes" id="UP001500795">
    <property type="component" value="Unassembled WGS sequence"/>
</dbReference>
<proteinExistence type="predicted"/>
<reference evidence="2" key="1">
    <citation type="journal article" date="2019" name="Int. J. Syst. Evol. Microbiol.">
        <title>The Global Catalogue of Microorganisms (GCM) 10K type strain sequencing project: providing services to taxonomists for standard genome sequencing and annotation.</title>
        <authorList>
            <consortium name="The Broad Institute Genomics Platform"/>
            <consortium name="The Broad Institute Genome Sequencing Center for Infectious Disease"/>
            <person name="Wu L."/>
            <person name="Ma J."/>
        </authorList>
    </citation>
    <scope>NUCLEOTIDE SEQUENCE [LARGE SCALE GENOMIC DNA]</scope>
    <source>
        <strain evidence="2">JCM 17110</strain>
    </source>
</reference>
<organism evidence="1 2">
    <name type="scientific">Zobellella aerophila</name>
    <dbReference type="NCBI Taxonomy" id="870480"/>
    <lineage>
        <taxon>Bacteria</taxon>
        <taxon>Pseudomonadati</taxon>
        <taxon>Pseudomonadota</taxon>
        <taxon>Gammaproteobacteria</taxon>
        <taxon>Aeromonadales</taxon>
        <taxon>Aeromonadaceae</taxon>
        <taxon>Zobellella</taxon>
    </lineage>
</organism>
<dbReference type="EMBL" id="BAABCX010000001">
    <property type="protein sequence ID" value="GAA3528479.1"/>
    <property type="molecule type" value="Genomic_DNA"/>
</dbReference>
<keyword evidence="2" id="KW-1185">Reference proteome</keyword>
<dbReference type="Pfam" id="PF09615">
    <property type="entry name" value="Cas_Csy3"/>
    <property type="match status" value="1"/>
</dbReference>
<sequence>MGRWLWRNKHTRGTRIEVESSSGRKYSIEDSRQLTWHDKWESENKEQLEKLSSELSVALSTPDTYWYADVNAIMQTGFCDEVYPSQAFTEKAGKGECSRQLMTAICNDGSKAACFRSDKVGAAIQMVDDWWSPDADKPLRTHEYGADRASMIAMRHPLRKNDFYQLLTKLEELVEQINGSECQDGSQISGDIHFLMSVLIKGGMFQRGKEK</sequence>
<comment type="caution">
    <text evidence="1">The sequence shown here is derived from an EMBL/GenBank/DDBJ whole genome shotgun (WGS) entry which is preliminary data.</text>
</comment>
<protein>
    <submittedName>
        <fullName evidence="1">Uncharacterized protein</fullName>
    </submittedName>
</protein>
<dbReference type="InterPro" id="IPR013399">
    <property type="entry name" value="CRISPR-assoc_prot_Csy3"/>
</dbReference>
<name>A0ABP6V4E9_9GAMM</name>
<accession>A0ABP6V4E9</accession>
<evidence type="ECO:0000313" key="1">
    <source>
        <dbReference type="EMBL" id="GAA3528479.1"/>
    </source>
</evidence>
<gene>
    <name evidence="1" type="ORF">GCM10022394_04560</name>
</gene>